<dbReference type="PANTHER" id="PTHR12703">
    <property type="entry name" value="TRANSMEMBRANE PROTEIN 33"/>
    <property type="match status" value="1"/>
</dbReference>
<sequence>MVRKIKIVQKKATKKTWGPLQIQKIIWIVGHAITLGLGSLFCVTYILQSLIFFKYRSWKWLFMRLNKSYSYFNGPRWYHLLLRWTPQLIYRLAIVGAFMSLGVTSYQNAHGLHPQWYEMFSAENFQYLVISVFWFFTQASVFKLLPLMLLSYMHLINWKQEVNGIKDSDAVTKKNAAVLRALAVAELLIPVSLALNTILLNSGASGAVLVFYLGIYWLRINFSPYMQIMMLKVLTMLDPKIPPKRAEQWGIIKKFIYSKVQDHERRKAEIEKTA</sequence>
<comment type="subcellular location">
    <subcellularLocation>
        <location evidence="1">Membrane</location>
        <topology evidence="1">Multi-pass membrane protein</topology>
    </subcellularLocation>
</comment>
<evidence type="ECO:0000256" key="6">
    <source>
        <dbReference type="SAM" id="Phobius"/>
    </source>
</evidence>
<dbReference type="GO" id="GO:0061024">
    <property type="term" value="P:membrane organization"/>
    <property type="evidence" value="ECO:0007669"/>
    <property type="project" value="TreeGrafter"/>
</dbReference>
<evidence type="ECO:0000256" key="2">
    <source>
        <dbReference type="ARBA" id="ARBA00007322"/>
    </source>
</evidence>
<reference evidence="7 8" key="1">
    <citation type="submission" date="2020-06" db="EMBL/GenBank/DDBJ databases">
        <title>The yeast mating-type switching endonuclease HO is a domesticated member of an unorthodox homing genetic element family.</title>
        <authorList>
            <person name="Coughlan A.Y."/>
            <person name="Lombardi L."/>
            <person name="Braun-Galleani S."/>
            <person name="Martos A.R."/>
            <person name="Galeote V."/>
            <person name="Bigey F."/>
            <person name="Dequin S."/>
            <person name="Byrne K.P."/>
            <person name="Wolfe K.H."/>
        </authorList>
    </citation>
    <scope>NUCLEOTIDE SEQUENCE [LARGE SCALE GENOMIC DNA]</scope>
    <source>
        <strain evidence="7 8">CBS2947</strain>
    </source>
</reference>
<protein>
    <submittedName>
        <fullName evidence="7">Uncharacterized protein</fullName>
    </submittedName>
</protein>
<dbReference type="InterPro" id="IPR051645">
    <property type="entry name" value="PER33/POM33_regulator"/>
</dbReference>
<name>A0A7H9HTD3_9SACH</name>
<feature type="transmembrane region" description="Helical" evidence="6">
    <location>
        <begin position="25"/>
        <end position="53"/>
    </location>
</feature>
<dbReference type="PANTHER" id="PTHR12703:SF3">
    <property type="entry name" value="ABR032WP"/>
    <property type="match status" value="1"/>
</dbReference>
<keyword evidence="5 6" id="KW-0472">Membrane</keyword>
<feature type="transmembrane region" description="Helical" evidence="6">
    <location>
        <begin position="204"/>
        <end position="222"/>
    </location>
</feature>
<dbReference type="Pfam" id="PF03661">
    <property type="entry name" value="TMEM33_Pom33"/>
    <property type="match status" value="1"/>
</dbReference>
<dbReference type="EMBL" id="CP059270">
    <property type="protein sequence ID" value="QLQ80493.1"/>
    <property type="molecule type" value="Genomic_DNA"/>
</dbReference>
<keyword evidence="4 6" id="KW-1133">Transmembrane helix</keyword>
<dbReference type="OrthoDB" id="5581259at2759"/>
<dbReference type="InterPro" id="IPR005344">
    <property type="entry name" value="TMEM33/Pom33"/>
</dbReference>
<dbReference type="Proteomes" id="UP000510647">
    <property type="component" value="Chromosome 4"/>
</dbReference>
<accession>A0A7H9HTD3</accession>
<organism evidence="7 8">
    <name type="scientific">Torulaspora globosa</name>
    <dbReference type="NCBI Taxonomy" id="48254"/>
    <lineage>
        <taxon>Eukaryota</taxon>
        <taxon>Fungi</taxon>
        <taxon>Dikarya</taxon>
        <taxon>Ascomycota</taxon>
        <taxon>Saccharomycotina</taxon>
        <taxon>Saccharomycetes</taxon>
        <taxon>Saccharomycetales</taxon>
        <taxon>Saccharomycetaceae</taxon>
        <taxon>Torulaspora</taxon>
    </lineage>
</organism>
<dbReference type="GO" id="GO:0071786">
    <property type="term" value="P:endoplasmic reticulum tubular network organization"/>
    <property type="evidence" value="ECO:0007669"/>
    <property type="project" value="TreeGrafter"/>
</dbReference>
<evidence type="ECO:0000256" key="4">
    <source>
        <dbReference type="ARBA" id="ARBA00022989"/>
    </source>
</evidence>
<dbReference type="GO" id="GO:0016020">
    <property type="term" value="C:membrane"/>
    <property type="evidence" value="ECO:0007669"/>
    <property type="project" value="UniProtKB-SubCell"/>
</dbReference>
<keyword evidence="3 6" id="KW-0812">Transmembrane</keyword>
<feature type="transmembrane region" description="Helical" evidence="6">
    <location>
        <begin position="127"/>
        <end position="156"/>
    </location>
</feature>
<feature type="transmembrane region" description="Helical" evidence="6">
    <location>
        <begin position="88"/>
        <end position="107"/>
    </location>
</feature>
<evidence type="ECO:0000256" key="1">
    <source>
        <dbReference type="ARBA" id="ARBA00004141"/>
    </source>
</evidence>
<comment type="similarity">
    <text evidence="2">Belongs to the PER33/POM33 family.</text>
</comment>
<dbReference type="GO" id="GO:0005783">
    <property type="term" value="C:endoplasmic reticulum"/>
    <property type="evidence" value="ECO:0007669"/>
    <property type="project" value="TreeGrafter"/>
</dbReference>
<dbReference type="AlphaFoldDB" id="A0A7H9HTD3"/>
<evidence type="ECO:0000256" key="3">
    <source>
        <dbReference type="ARBA" id="ARBA00022692"/>
    </source>
</evidence>
<evidence type="ECO:0000313" key="8">
    <source>
        <dbReference type="Proteomes" id="UP000510647"/>
    </source>
</evidence>
<gene>
    <name evidence="7" type="ORF">HG537_0D04930</name>
</gene>
<keyword evidence="8" id="KW-1185">Reference proteome</keyword>
<evidence type="ECO:0000313" key="7">
    <source>
        <dbReference type="EMBL" id="QLQ80493.1"/>
    </source>
</evidence>
<proteinExistence type="inferred from homology"/>
<evidence type="ECO:0000256" key="5">
    <source>
        <dbReference type="ARBA" id="ARBA00023136"/>
    </source>
</evidence>